<evidence type="ECO:0000313" key="4">
    <source>
        <dbReference type="Proteomes" id="UP000008827"/>
    </source>
</evidence>
<dbReference type="Gramene" id="KRH08421">
    <property type="protein sequence ID" value="KRH08421"/>
    <property type="gene ID" value="GLYMA_16G148100"/>
</dbReference>
<reference evidence="3" key="3">
    <citation type="submission" date="2018-02" db="UniProtKB">
        <authorList>
            <consortium name="EnsemblPlants"/>
        </authorList>
    </citation>
    <scope>IDENTIFICATION</scope>
    <source>
        <strain evidence="3">Williams 82</strain>
    </source>
</reference>
<reference evidence="2 3" key="2">
    <citation type="journal article" date="2010" name="Nature">
        <title>Genome sequence of the palaeopolyploid soybean.</title>
        <authorList>
            <person name="Schmutz J."/>
            <person name="Cannon S.B."/>
            <person name="Schlueter J."/>
            <person name="Ma J."/>
            <person name="Mitros T."/>
            <person name="Nelson W."/>
            <person name="Hyten D.L."/>
            <person name="Song Q."/>
            <person name="Thelen J.J."/>
            <person name="Cheng J."/>
            <person name="Xu D."/>
            <person name="Hellsten U."/>
            <person name="May G.D."/>
            <person name="Yu Y."/>
            <person name="Sakurai T."/>
            <person name="Umezawa T."/>
            <person name="Bhattacharyya M.K."/>
            <person name="Sandhu D."/>
            <person name="Valliyodan B."/>
            <person name="Lindquist E."/>
            <person name="Peto M."/>
            <person name="Grant D."/>
            <person name="Shu S."/>
            <person name="Goodstein D."/>
            <person name="Barry K."/>
            <person name="Futrell-Griggs M."/>
            <person name="Abernathy B."/>
            <person name="Du J."/>
            <person name="Tian Z."/>
            <person name="Zhu L."/>
            <person name="Gill N."/>
            <person name="Joshi T."/>
            <person name="Libault M."/>
            <person name="Sethuraman A."/>
            <person name="Zhang X.-C."/>
            <person name="Shinozaki K."/>
            <person name="Nguyen H.T."/>
            <person name="Wing R.A."/>
            <person name="Cregan P."/>
            <person name="Specht J."/>
            <person name="Grimwood J."/>
            <person name="Rokhsar D."/>
            <person name="Stacey G."/>
            <person name="Shoemaker R.C."/>
            <person name="Jackson S.A."/>
        </authorList>
    </citation>
    <scope>NUCLEOTIDE SEQUENCE [LARGE SCALE GENOMIC DNA]</scope>
    <source>
        <strain evidence="3">cv. Williams 82</strain>
        <tissue evidence="2">Callus</tissue>
    </source>
</reference>
<organism evidence="1">
    <name type="scientific">Glycine max</name>
    <name type="common">Soybean</name>
    <name type="synonym">Glycine hispida</name>
    <dbReference type="NCBI Taxonomy" id="3847"/>
    <lineage>
        <taxon>Eukaryota</taxon>
        <taxon>Viridiplantae</taxon>
        <taxon>Streptophyta</taxon>
        <taxon>Embryophyta</taxon>
        <taxon>Tracheophyta</taxon>
        <taxon>Spermatophyta</taxon>
        <taxon>Magnoliopsida</taxon>
        <taxon>eudicotyledons</taxon>
        <taxon>Gunneridae</taxon>
        <taxon>Pentapetalae</taxon>
        <taxon>rosids</taxon>
        <taxon>fabids</taxon>
        <taxon>Fabales</taxon>
        <taxon>Fabaceae</taxon>
        <taxon>Papilionoideae</taxon>
        <taxon>50 kb inversion clade</taxon>
        <taxon>NPAAA clade</taxon>
        <taxon>indigoferoid/millettioid clade</taxon>
        <taxon>Phaseoleae</taxon>
        <taxon>Glycine</taxon>
        <taxon>Glycine subgen. Soja</taxon>
    </lineage>
</organism>
<evidence type="ECO:0000313" key="2">
    <source>
        <dbReference type="EMBL" id="KRH08421.1"/>
    </source>
</evidence>
<keyword evidence="4" id="KW-1185">Reference proteome</keyword>
<dbReference type="EnsemblPlants" id="KRH08421">
    <property type="protein sequence ID" value="KRH08421"/>
    <property type="gene ID" value="GLYMA_16G148100"/>
</dbReference>
<protein>
    <recommendedName>
        <fullName evidence="5">Isopentenyl-diphosphate delta-isomerase</fullName>
    </recommendedName>
</protein>
<dbReference type="STRING" id="3847.C6TH00"/>
<dbReference type="OrthoDB" id="1925570at2759"/>
<evidence type="ECO:0000313" key="3">
    <source>
        <dbReference type="EnsemblPlants" id="KRH08421"/>
    </source>
</evidence>
<accession>C6TH00</accession>
<name>C6TH00_SOYBN</name>
<reference evidence="2" key="4">
    <citation type="submission" date="2018-07" db="EMBL/GenBank/DDBJ databases">
        <title>WGS assembly of Glycine max.</title>
        <authorList>
            <person name="Schmutz J."/>
            <person name="Cannon S."/>
            <person name="Schlueter J."/>
            <person name="Ma J."/>
            <person name="Mitros T."/>
            <person name="Nelson W."/>
            <person name="Hyten D."/>
            <person name="Song Q."/>
            <person name="Thelen J."/>
            <person name="Cheng J."/>
            <person name="Xu D."/>
            <person name="Hellsten U."/>
            <person name="May G."/>
            <person name="Yu Y."/>
            <person name="Sakurai T."/>
            <person name="Umezawa T."/>
            <person name="Bhattacharyya M."/>
            <person name="Sandhu D."/>
            <person name="Valliyodan B."/>
            <person name="Lindquist E."/>
            <person name="Peto M."/>
            <person name="Grant D."/>
            <person name="Shu S."/>
            <person name="Goodstein D."/>
            <person name="Barry K."/>
            <person name="Futrell-Griggs M."/>
            <person name="Abernathy B."/>
            <person name="Du J."/>
            <person name="Tian Z."/>
            <person name="Zhu L."/>
            <person name="Gill N."/>
            <person name="Joshi T."/>
            <person name="Libault M."/>
            <person name="Sethuraman A."/>
            <person name="Zhang X."/>
            <person name="Shinozaki K."/>
            <person name="Nguyen H."/>
            <person name="Wing R."/>
            <person name="Cregan P."/>
            <person name="Specht J."/>
            <person name="Grimwood J."/>
            <person name="Rokhsar D."/>
            <person name="Stacey G."/>
            <person name="Shoemaker R."/>
            <person name="Jackson S."/>
        </authorList>
    </citation>
    <scope>NUCLEOTIDE SEQUENCE</scope>
    <source>
        <tissue evidence="2">Callus</tissue>
    </source>
</reference>
<evidence type="ECO:0008006" key="5">
    <source>
        <dbReference type="Google" id="ProtNLM"/>
    </source>
</evidence>
<dbReference type="GeneID" id="100808514"/>
<proteinExistence type="evidence at transcript level"/>
<dbReference type="PANTHER" id="PTHR36074:SF1">
    <property type="entry name" value="ISOPENTENYL-DIPHOSPHATE DELTA-ISOMERASE"/>
    <property type="match status" value="1"/>
</dbReference>
<dbReference type="Proteomes" id="UP000008827">
    <property type="component" value="Chromosome 16"/>
</dbReference>
<gene>
    <name evidence="3" type="primary">LOC100808514</name>
    <name evidence="2" type="ORF">GLYMA_16G148100</name>
</gene>
<dbReference type="AlphaFoldDB" id="C6TH00"/>
<dbReference type="EMBL" id="CM000849">
    <property type="protein sequence ID" value="KRH08421.1"/>
    <property type="molecule type" value="Genomic_DNA"/>
</dbReference>
<dbReference type="PaxDb" id="3847-GLYMA16G26380.1"/>
<dbReference type="RefSeq" id="NP_001239996.1">
    <property type="nucleotide sequence ID" value="NM_001253067.2"/>
</dbReference>
<dbReference type="eggNOG" id="ENOG502QT98">
    <property type="taxonomic scope" value="Eukaryota"/>
</dbReference>
<dbReference type="KEGG" id="gmx:100808514"/>
<sequence>MAGIAILLDLWRKNQNLSSGLHSSHAFQSSSAFFSASAATAAAASFAAGTGFASRALFGSSVAYCDAGAALPEDYISNIQSSFERNYKYDALRYSTKQYNVELKPLFSAFELRAFTLTSLRSFLMFYLPLLEPRVEMEDDEDFLEDDQEHHVDLVVPFRKSVKHIMRETTVVTTRRILERIAVHYVSQRMAWKLLKDIPRSATRKAGRSMPTLVYVYCVSRTTFRGHMLGVAASWLVQVGIDLYRFFSSAFQGQHEDNDVDQTNQVGVLGQKVFIATVRCTSSLIFASIGAGIGATLIRPSLGQWVGCALGDLGGPIIVAFCADKLFQVKL</sequence>
<dbReference type="OMA" id="ASWLIQV"/>
<reference evidence="1" key="1">
    <citation type="submission" date="2009-08" db="EMBL/GenBank/DDBJ databases">
        <authorList>
            <person name="Cheung F."/>
            <person name="Xiao Y."/>
            <person name="Chan A."/>
            <person name="Moskal W."/>
            <person name="Town C.D."/>
        </authorList>
    </citation>
    <scope>NUCLEOTIDE SEQUENCE</scope>
</reference>
<dbReference type="PANTHER" id="PTHR36074">
    <property type="entry name" value="ISOPENTENYL-DIPHOSPHATE DELTA-ISOMERASE"/>
    <property type="match status" value="1"/>
</dbReference>
<dbReference type="EMBL" id="BT096910">
    <property type="protein sequence ID" value="ACU21102.1"/>
    <property type="molecule type" value="mRNA"/>
</dbReference>
<evidence type="ECO:0000313" key="1">
    <source>
        <dbReference type="EMBL" id="ACU21102.1"/>
    </source>
</evidence>
<dbReference type="HOGENOM" id="CLU_073699_0_0_1"/>